<dbReference type="AlphaFoldDB" id="A0A0R1FCC6"/>
<accession>A0A0R1FCC6</accession>
<dbReference type="EMBL" id="AZCN01000001">
    <property type="protein sequence ID" value="KRK19339.1"/>
    <property type="molecule type" value="Genomic_DNA"/>
</dbReference>
<name>A0A0R1FCC6_9LACO</name>
<dbReference type="Proteomes" id="UP000051181">
    <property type="component" value="Unassembled WGS sequence"/>
</dbReference>
<evidence type="ECO:0000313" key="2">
    <source>
        <dbReference type="Proteomes" id="UP000051181"/>
    </source>
</evidence>
<protein>
    <recommendedName>
        <fullName evidence="3">HTH cro/C1-type domain-containing protein</fullName>
    </recommendedName>
</protein>
<organism evidence="1 2">
    <name type="scientific">Loigolactobacillus coryniformis subsp. coryniformis KCTC 3167 = DSM 20001</name>
    <dbReference type="NCBI Taxonomy" id="913848"/>
    <lineage>
        <taxon>Bacteria</taxon>
        <taxon>Bacillati</taxon>
        <taxon>Bacillota</taxon>
        <taxon>Bacilli</taxon>
        <taxon>Lactobacillales</taxon>
        <taxon>Lactobacillaceae</taxon>
        <taxon>Loigolactobacillus</taxon>
    </lineage>
</organism>
<dbReference type="GeneID" id="65918398"/>
<comment type="caution">
    <text evidence="1">The sequence shown here is derived from an EMBL/GenBank/DDBJ whole genome shotgun (WGS) entry which is preliminary data.</text>
</comment>
<dbReference type="RefSeq" id="WP_010010430.1">
    <property type="nucleotide sequence ID" value="NZ_AZCN01000001.1"/>
</dbReference>
<evidence type="ECO:0008006" key="3">
    <source>
        <dbReference type="Google" id="ProtNLM"/>
    </source>
</evidence>
<gene>
    <name evidence="1" type="ORF">FD22_GL000084</name>
</gene>
<reference evidence="1 2" key="1">
    <citation type="journal article" date="2015" name="Genome Announc.">
        <title>Expanding the biotechnology potential of lactobacilli through comparative genomics of 213 strains and associated genera.</title>
        <authorList>
            <person name="Sun Z."/>
            <person name="Harris H.M."/>
            <person name="McCann A."/>
            <person name="Guo C."/>
            <person name="Argimon S."/>
            <person name="Zhang W."/>
            <person name="Yang X."/>
            <person name="Jeffery I.B."/>
            <person name="Cooney J.C."/>
            <person name="Kagawa T.F."/>
            <person name="Liu W."/>
            <person name="Song Y."/>
            <person name="Salvetti E."/>
            <person name="Wrobel A."/>
            <person name="Rasinkangas P."/>
            <person name="Parkhill J."/>
            <person name="Rea M.C."/>
            <person name="O'Sullivan O."/>
            <person name="Ritari J."/>
            <person name="Douillard F.P."/>
            <person name="Paul Ross R."/>
            <person name="Yang R."/>
            <person name="Briner A.E."/>
            <person name="Felis G.E."/>
            <person name="de Vos W.M."/>
            <person name="Barrangou R."/>
            <person name="Klaenhammer T.R."/>
            <person name="Caufield P.W."/>
            <person name="Cui Y."/>
            <person name="Zhang H."/>
            <person name="O'Toole P.W."/>
        </authorList>
    </citation>
    <scope>NUCLEOTIDE SEQUENCE [LARGE SCALE GENOMIC DNA]</scope>
    <source>
        <strain evidence="1 2">DSM 20001</strain>
    </source>
</reference>
<evidence type="ECO:0000313" key="1">
    <source>
        <dbReference type="EMBL" id="KRK19339.1"/>
    </source>
</evidence>
<dbReference type="PATRIC" id="fig|913848.6.peg.82"/>
<proteinExistence type="predicted"/>
<sequence length="129" mass="14731">MNPIMHTYLLENHISLTDIARSGHLELTTVEELCRGPLNRLPIYLLKVLANTVEQSPTQVLEDLLKLELQHTVLLRTDLDHLTIMDVPFADQASYKRGRDMLLAYIRAGFSPSVRDVKTVRSALERQHS</sequence>